<feature type="compositionally biased region" description="Low complexity" evidence="6">
    <location>
        <begin position="65"/>
        <end position="80"/>
    </location>
</feature>
<dbReference type="GO" id="GO:0046983">
    <property type="term" value="F:protein dimerization activity"/>
    <property type="evidence" value="ECO:0007669"/>
    <property type="project" value="InterPro"/>
</dbReference>
<dbReference type="Proteomes" id="UP000620124">
    <property type="component" value="Unassembled WGS sequence"/>
</dbReference>
<evidence type="ECO:0000256" key="2">
    <source>
        <dbReference type="ARBA" id="ARBA00022723"/>
    </source>
</evidence>
<dbReference type="GO" id="GO:0005634">
    <property type="term" value="C:nucleus"/>
    <property type="evidence" value="ECO:0007669"/>
    <property type="project" value="UniProtKB-SubCell"/>
</dbReference>
<evidence type="ECO:0000313" key="8">
    <source>
        <dbReference type="EMBL" id="KAF7360408.1"/>
    </source>
</evidence>
<evidence type="ECO:0000259" key="7">
    <source>
        <dbReference type="Pfam" id="PF05699"/>
    </source>
</evidence>
<feature type="region of interest" description="Disordered" evidence="6">
    <location>
        <begin position="28"/>
        <end position="48"/>
    </location>
</feature>
<dbReference type="EMBL" id="JACAZI010000005">
    <property type="protein sequence ID" value="KAF7360408.1"/>
    <property type="molecule type" value="Genomic_DNA"/>
</dbReference>
<proteinExistence type="predicted"/>
<feature type="domain" description="HAT C-terminal dimerisation" evidence="7">
    <location>
        <begin position="355"/>
        <end position="430"/>
    </location>
</feature>
<reference evidence="8" key="1">
    <citation type="submission" date="2020-05" db="EMBL/GenBank/DDBJ databases">
        <title>Mycena genomes resolve the evolution of fungal bioluminescence.</title>
        <authorList>
            <person name="Tsai I.J."/>
        </authorList>
    </citation>
    <scope>NUCLEOTIDE SEQUENCE</scope>
    <source>
        <strain evidence="8">CCC161011</strain>
    </source>
</reference>
<comment type="caution">
    <text evidence="8">The sequence shown here is derived from an EMBL/GenBank/DDBJ whole genome shotgun (WGS) entry which is preliminary data.</text>
</comment>
<evidence type="ECO:0000313" key="9">
    <source>
        <dbReference type="Proteomes" id="UP000620124"/>
    </source>
</evidence>
<dbReference type="InterPro" id="IPR008906">
    <property type="entry name" value="HATC_C_dom"/>
</dbReference>
<keyword evidence="4" id="KW-0862">Zinc</keyword>
<dbReference type="InterPro" id="IPR012337">
    <property type="entry name" value="RNaseH-like_sf"/>
</dbReference>
<evidence type="ECO:0000256" key="6">
    <source>
        <dbReference type="SAM" id="MobiDB-lite"/>
    </source>
</evidence>
<dbReference type="GO" id="GO:0008270">
    <property type="term" value="F:zinc ion binding"/>
    <property type="evidence" value="ECO:0007669"/>
    <property type="project" value="UniProtKB-KW"/>
</dbReference>
<dbReference type="OrthoDB" id="3058553at2759"/>
<dbReference type="InterPro" id="IPR052035">
    <property type="entry name" value="ZnF_BED_domain_contain"/>
</dbReference>
<accession>A0A8H6YFV0</accession>
<dbReference type="SUPFAM" id="SSF53098">
    <property type="entry name" value="Ribonuclease H-like"/>
    <property type="match status" value="1"/>
</dbReference>
<dbReference type="Pfam" id="PF05699">
    <property type="entry name" value="Dimer_Tnp_hAT"/>
    <property type="match status" value="1"/>
</dbReference>
<evidence type="ECO:0000256" key="3">
    <source>
        <dbReference type="ARBA" id="ARBA00022771"/>
    </source>
</evidence>
<keyword evidence="5" id="KW-0539">Nucleus</keyword>
<dbReference type="AlphaFoldDB" id="A0A8H6YFV0"/>
<name>A0A8H6YFV0_9AGAR</name>
<protein>
    <recommendedName>
        <fullName evidence="7">HAT C-terminal dimerisation domain-containing protein</fullName>
    </recommendedName>
</protein>
<keyword evidence="3" id="KW-0863">Zinc-finger</keyword>
<evidence type="ECO:0000256" key="5">
    <source>
        <dbReference type="ARBA" id="ARBA00023242"/>
    </source>
</evidence>
<sequence>MSHSALGCAQKQDGSLWDASEIQFYNDVDDEHPISGPSAPATAASTRQLAPIFTRGKPVGIVAGSRRPSPRCSSRPSKPSARAIDPNNAEAPTDSTKRKKRLPTLIKQIRMSPQARTFFKECCRLVSVPELELLLWVRTRWASLYKCLDRVLKQRKAIEQFVLTADDSDNMPALRNKEYRDYRLSRPEWDRLQIIHEALREPANVTQSFSSERNPTVYRILPALEFLIKRWETMADQPRYTEIREALLEGVTSLEKWFNRADTTSSAYFICMVLDPTIKDAYFKARWEPERAKKAMKQLEQVFDKYSAEAPEVSPPLATPVPESTAFQHYGSSFLLDAVKLAQKTQQVVANPRDELERYLSTHLEPAQNIHWWGHDTAYPTLRRMAWDYLAIQGSATPAKRAFSSGSLTGTRLRNRLSIELFEALQLLKSAYRNGHISASDSAGKRMDALISELVEQGFEEEDFDDEDDDSLYF</sequence>
<organism evidence="8 9">
    <name type="scientific">Mycena venus</name>
    <dbReference type="NCBI Taxonomy" id="2733690"/>
    <lineage>
        <taxon>Eukaryota</taxon>
        <taxon>Fungi</taxon>
        <taxon>Dikarya</taxon>
        <taxon>Basidiomycota</taxon>
        <taxon>Agaricomycotina</taxon>
        <taxon>Agaricomycetes</taxon>
        <taxon>Agaricomycetidae</taxon>
        <taxon>Agaricales</taxon>
        <taxon>Marasmiineae</taxon>
        <taxon>Mycenaceae</taxon>
        <taxon>Mycena</taxon>
    </lineage>
</organism>
<feature type="compositionally biased region" description="Low complexity" evidence="6">
    <location>
        <begin position="37"/>
        <end position="46"/>
    </location>
</feature>
<dbReference type="PANTHER" id="PTHR46481">
    <property type="entry name" value="ZINC FINGER BED DOMAIN-CONTAINING PROTEIN 4"/>
    <property type="match status" value="1"/>
</dbReference>
<evidence type="ECO:0000256" key="1">
    <source>
        <dbReference type="ARBA" id="ARBA00004123"/>
    </source>
</evidence>
<keyword evidence="9" id="KW-1185">Reference proteome</keyword>
<keyword evidence="2" id="KW-0479">Metal-binding</keyword>
<feature type="region of interest" description="Disordered" evidence="6">
    <location>
        <begin position="60"/>
        <end position="100"/>
    </location>
</feature>
<gene>
    <name evidence="8" type="ORF">MVEN_00770700</name>
</gene>
<dbReference type="PANTHER" id="PTHR46481:SF10">
    <property type="entry name" value="ZINC FINGER BED DOMAIN-CONTAINING PROTEIN 39"/>
    <property type="match status" value="1"/>
</dbReference>
<evidence type="ECO:0000256" key="4">
    <source>
        <dbReference type="ARBA" id="ARBA00022833"/>
    </source>
</evidence>
<comment type="subcellular location">
    <subcellularLocation>
        <location evidence="1">Nucleus</location>
    </subcellularLocation>
</comment>